<reference evidence="2" key="2">
    <citation type="journal article" date="2013" name="PLoS Genet.">
        <title>Comparative genome structure, secondary metabolite, and effector coding capacity across Cochliobolus pathogens.</title>
        <authorList>
            <person name="Condon B.J."/>
            <person name="Leng Y."/>
            <person name="Wu D."/>
            <person name="Bushley K.E."/>
            <person name="Ohm R.A."/>
            <person name="Otillar R."/>
            <person name="Martin J."/>
            <person name="Schackwitz W."/>
            <person name="Grimwood J."/>
            <person name="MohdZainudin N."/>
            <person name="Xue C."/>
            <person name="Wang R."/>
            <person name="Manning V.A."/>
            <person name="Dhillon B."/>
            <person name="Tu Z.J."/>
            <person name="Steffenson B.J."/>
            <person name="Salamov A."/>
            <person name="Sun H."/>
            <person name="Lowry S."/>
            <person name="LaButti K."/>
            <person name="Han J."/>
            <person name="Copeland A."/>
            <person name="Lindquist E."/>
            <person name="Barry K."/>
            <person name="Schmutz J."/>
            <person name="Baker S.E."/>
            <person name="Ciuffetti L.M."/>
            <person name="Grigoriev I.V."/>
            <person name="Zhong S."/>
            <person name="Turgeon B.G."/>
        </authorList>
    </citation>
    <scope>NUCLEOTIDE SEQUENCE [LARGE SCALE GENOMIC DNA]</scope>
    <source>
        <strain evidence="2">ND90Pr / ATCC 201652</strain>
    </source>
</reference>
<keyword evidence="2" id="KW-1185">Reference proteome</keyword>
<dbReference type="KEGG" id="bsc:COCSADRAFT_71711"/>
<sequence>INEVARFSFKLHGYEESAYAYVMDLSSGEDVYLGRGWMDHRDVTIAPAKKSIFIHSK</sequence>
<accession>M2RSB3</accession>
<dbReference type="GeneID" id="19140481"/>
<feature type="non-terminal residue" evidence="1">
    <location>
        <position position="1"/>
    </location>
</feature>
<dbReference type="HOGENOM" id="CLU_3001947_0_0_1"/>
<dbReference type="Proteomes" id="UP000016934">
    <property type="component" value="Unassembled WGS sequence"/>
</dbReference>
<dbReference type="EMBL" id="KB445715">
    <property type="protein sequence ID" value="EMD58118.1"/>
    <property type="molecule type" value="Genomic_DNA"/>
</dbReference>
<evidence type="ECO:0000313" key="2">
    <source>
        <dbReference type="Proteomes" id="UP000016934"/>
    </source>
</evidence>
<proteinExistence type="predicted"/>
<evidence type="ECO:0000313" key="1">
    <source>
        <dbReference type="EMBL" id="EMD58118.1"/>
    </source>
</evidence>
<dbReference type="OrthoDB" id="5599418at2759"/>
<protein>
    <submittedName>
        <fullName evidence="1">Uncharacterized protein</fullName>
    </submittedName>
</protein>
<dbReference type="AlphaFoldDB" id="M2RSB3"/>
<feature type="non-terminal residue" evidence="1">
    <location>
        <position position="57"/>
    </location>
</feature>
<gene>
    <name evidence="1" type="ORF">COCSADRAFT_71711</name>
</gene>
<name>M2RSB3_COCSN</name>
<organism evidence="1 2">
    <name type="scientific">Cochliobolus sativus (strain ND90Pr / ATCC 201652)</name>
    <name type="common">Common root rot and spot blotch fungus</name>
    <name type="synonym">Bipolaris sorokiniana</name>
    <dbReference type="NCBI Taxonomy" id="665912"/>
    <lineage>
        <taxon>Eukaryota</taxon>
        <taxon>Fungi</taxon>
        <taxon>Dikarya</taxon>
        <taxon>Ascomycota</taxon>
        <taxon>Pezizomycotina</taxon>
        <taxon>Dothideomycetes</taxon>
        <taxon>Pleosporomycetidae</taxon>
        <taxon>Pleosporales</taxon>
        <taxon>Pleosporineae</taxon>
        <taxon>Pleosporaceae</taxon>
        <taxon>Bipolaris</taxon>
    </lineage>
</organism>
<dbReference type="RefSeq" id="XP_007706182.1">
    <property type="nucleotide sequence ID" value="XM_007707992.1"/>
</dbReference>
<reference evidence="1 2" key="1">
    <citation type="journal article" date="2012" name="PLoS Pathog.">
        <title>Diverse lifestyles and strategies of plant pathogenesis encoded in the genomes of eighteen Dothideomycetes fungi.</title>
        <authorList>
            <person name="Ohm R.A."/>
            <person name="Feau N."/>
            <person name="Henrissat B."/>
            <person name="Schoch C.L."/>
            <person name="Horwitz B.A."/>
            <person name="Barry K.W."/>
            <person name="Condon B.J."/>
            <person name="Copeland A.C."/>
            <person name="Dhillon B."/>
            <person name="Glaser F."/>
            <person name="Hesse C.N."/>
            <person name="Kosti I."/>
            <person name="LaButti K."/>
            <person name="Lindquist E.A."/>
            <person name="Lucas S."/>
            <person name="Salamov A.A."/>
            <person name="Bradshaw R.E."/>
            <person name="Ciuffetti L."/>
            <person name="Hamelin R.C."/>
            <person name="Kema G.H.J."/>
            <person name="Lawrence C."/>
            <person name="Scott J.A."/>
            <person name="Spatafora J.W."/>
            <person name="Turgeon B.G."/>
            <person name="de Wit P.J.G.M."/>
            <person name="Zhong S."/>
            <person name="Goodwin S.B."/>
            <person name="Grigoriev I.V."/>
        </authorList>
    </citation>
    <scope>NUCLEOTIDE SEQUENCE [LARGE SCALE GENOMIC DNA]</scope>
    <source>
        <strain evidence="2">ND90Pr / ATCC 201652</strain>
    </source>
</reference>